<dbReference type="PANTHER" id="PTHR33248">
    <property type="entry name" value="ZINC ION-BINDING PROTEIN"/>
    <property type="match status" value="1"/>
</dbReference>
<evidence type="ECO:0000313" key="9">
    <source>
        <dbReference type="RefSeq" id="XP_035541681.1"/>
    </source>
</evidence>
<keyword evidence="5" id="KW-0472">Membrane</keyword>
<evidence type="ECO:0000256" key="2">
    <source>
        <dbReference type="ARBA" id="ARBA00022771"/>
    </source>
</evidence>
<evidence type="ECO:0000256" key="3">
    <source>
        <dbReference type="ARBA" id="ARBA00022833"/>
    </source>
</evidence>
<dbReference type="RefSeq" id="XP_035541681.1">
    <property type="nucleotide sequence ID" value="XM_035685788.1"/>
</dbReference>
<keyword evidence="3" id="KW-0862">Zinc</keyword>
<dbReference type="GeneID" id="108999718"/>
<evidence type="ECO:0000313" key="8">
    <source>
        <dbReference type="RefSeq" id="XP_018832169.1"/>
    </source>
</evidence>
<evidence type="ECO:0000313" key="7">
    <source>
        <dbReference type="Proteomes" id="UP000235220"/>
    </source>
</evidence>
<dbReference type="PROSITE" id="PS51999">
    <property type="entry name" value="ZF_GRF"/>
    <property type="match status" value="1"/>
</dbReference>
<dbReference type="Gramene" id="Jr15_07890_p1">
    <property type="protein sequence ID" value="cds.Jr15_07890_p1"/>
    <property type="gene ID" value="Jr15_07890"/>
</dbReference>
<name>A0A2I4FKJ5_JUGRE</name>
<evidence type="ECO:0000256" key="1">
    <source>
        <dbReference type="ARBA" id="ARBA00022723"/>
    </source>
</evidence>
<evidence type="ECO:0000259" key="6">
    <source>
        <dbReference type="PROSITE" id="PS51999"/>
    </source>
</evidence>
<sequence length="139" mass="16149">MSSSISSSSFGKRALGIPFCFCEEPATLRLARTAKNPGRPFLGCPKYNTKGLPYCRFFKWADINEENGMDLRESTNEFVMKEKELEKKIEDVHKREIEVMKKELVLREQEAEIRRSRKLLRAYWAFAFLVAFLLFVGSV</sequence>
<keyword evidence="2 4" id="KW-0863">Zinc-finger</keyword>
<dbReference type="KEGG" id="jre:118344681"/>
<dbReference type="AlphaFoldDB" id="A0A2I4FKJ5"/>
<accession>A0A2I4FKJ5</accession>
<reference evidence="8 9" key="1">
    <citation type="submission" date="2025-04" db="UniProtKB">
        <authorList>
            <consortium name="RefSeq"/>
        </authorList>
    </citation>
    <scope>IDENTIFICATION</scope>
    <source>
        <tissue evidence="8 9">Leaves</tissue>
    </source>
</reference>
<dbReference type="RefSeq" id="XP_018832169.1">
    <property type="nucleotide sequence ID" value="XM_018976624.2"/>
</dbReference>
<feature type="domain" description="GRF-type" evidence="6">
    <location>
        <begin position="20"/>
        <end position="64"/>
    </location>
</feature>
<keyword evidence="5" id="KW-0812">Transmembrane</keyword>
<proteinExistence type="predicted"/>
<dbReference type="Proteomes" id="UP000235220">
    <property type="component" value="Chromosome 15"/>
</dbReference>
<evidence type="ECO:0000256" key="4">
    <source>
        <dbReference type="PROSITE-ProRule" id="PRU01343"/>
    </source>
</evidence>
<dbReference type="OrthoDB" id="986197at2759"/>
<dbReference type="InterPro" id="IPR010666">
    <property type="entry name" value="Znf_GRF"/>
</dbReference>
<keyword evidence="1" id="KW-0479">Metal-binding</keyword>
<dbReference type="Proteomes" id="UP000235220">
    <property type="component" value="Chromosome 9"/>
</dbReference>
<gene>
    <name evidence="8" type="primary">LOC108999718</name>
    <name evidence="9" type="synonym">LOC118344681</name>
</gene>
<dbReference type="GO" id="GO:0008270">
    <property type="term" value="F:zinc ion binding"/>
    <property type="evidence" value="ECO:0007669"/>
    <property type="project" value="UniProtKB-KW"/>
</dbReference>
<feature type="transmembrane region" description="Helical" evidence="5">
    <location>
        <begin position="119"/>
        <end position="137"/>
    </location>
</feature>
<keyword evidence="7" id="KW-1185">Reference proteome</keyword>
<dbReference type="KEGG" id="jre:108999718"/>
<evidence type="ECO:0000256" key="5">
    <source>
        <dbReference type="SAM" id="Phobius"/>
    </source>
</evidence>
<protein>
    <submittedName>
        <fullName evidence="8">Uncharacterized protein LOC108999718</fullName>
    </submittedName>
    <submittedName>
        <fullName evidence="9">Uncharacterized protein LOC118344681</fullName>
    </submittedName>
</protein>
<keyword evidence="5" id="KW-1133">Transmembrane helix</keyword>
<dbReference type="Pfam" id="PF06839">
    <property type="entry name" value="Zn_ribbon_GRF"/>
    <property type="match status" value="1"/>
</dbReference>
<organism evidence="7 8">
    <name type="scientific">Juglans regia</name>
    <name type="common">English walnut</name>
    <dbReference type="NCBI Taxonomy" id="51240"/>
    <lineage>
        <taxon>Eukaryota</taxon>
        <taxon>Viridiplantae</taxon>
        <taxon>Streptophyta</taxon>
        <taxon>Embryophyta</taxon>
        <taxon>Tracheophyta</taxon>
        <taxon>Spermatophyta</taxon>
        <taxon>Magnoliopsida</taxon>
        <taxon>eudicotyledons</taxon>
        <taxon>Gunneridae</taxon>
        <taxon>Pentapetalae</taxon>
        <taxon>rosids</taxon>
        <taxon>fabids</taxon>
        <taxon>Fagales</taxon>
        <taxon>Juglandaceae</taxon>
        <taxon>Juglans</taxon>
    </lineage>
</organism>